<proteinExistence type="predicted"/>
<dbReference type="AlphaFoldDB" id="A0A2H0C2M7"/>
<dbReference type="EMBL" id="PCTC01000033">
    <property type="protein sequence ID" value="PIP63588.1"/>
    <property type="molecule type" value="Genomic_DNA"/>
</dbReference>
<reference evidence="1 2" key="1">
    <citation type="submission" date="2017-09" db="EMBL/GenBank/DDBJ databases">
        <title>Depth-based differentiation of microbial function through sediment-hosted aquifers and enrichment of novel symbionts in the deep terrestrial subsurface.</title>
        <authorList>
            <person name="Probst A.J."/>
            <person name="Ladd B."/>
            <person name="Jarett J.K."/>
            <person name="Geller-Mcgrath D.E."/>
            <person name="Sieber C.M."/>
            <person name="Emerson J.B."/>
            <person name="Anantharaman K."/>
            <person name="Thomas B.C."/>
            <person name="Malmstrom R."/>
            <person name="Stieglmeier M."/>
            <person name="Klingl A."/>
            <person name="Woyke T."/>
            <person name="Ryan C.M."/>
            <person name="Banfield J.F."/>
        </authorList>
    </citation>
    <scope>NUCLEOTIDE SEQUENCE [LARGE SCALE GENOMIC DNA]</scope>
    <source>
        <strain evidence="1">CG22_combo_CG10-13_8_21_14_all_34_12</strain>
    </source>
</reference>
<comment type="caution">
    <text evidence="1">The sequence shown here is derived from an EMBL/GenBank/DDBJ whole genome shotgun (WGS) entry which is preliminary data.</text>
</comment>
<evidence type="ECO:0000313" key="1">
    <source>
        <dbReference type="EMBL" id="PIP63588.1"/>
    </source>
</evidence>
<name>A0A2H0C2M7_9BACT</name>
<organism evidence="1 2">
    <name type="scientific">Candidatus Roizmanbacteria bacterium CG22_combo_CG10-13_8_21_14_all_34_12</name>
    <dbReference type="NCBI Taxonomy" id="1974860"/>
    <lineage>
        <taxon>Bacteria</taxon>
        <taxon>Candidatus Roizmaniibacteriota</taxon>
    </lineage>
</organism>
<protein>
    <submittedName>
        <fullName evidence="1">Uncharacterized protein</fullName>
    </submittedName>
</protein>
<evidence type="ECO:0000313" key="2">
    <source>
        <dbReference type="Proteomes" id="UP000229699"/>
    </source>
</evidence>
<sequence length="161" mass="17917">MKEARRFEHIENQVGFGYFSLAIHEGGLLSQVSNIPALKMEEHGDEEKYIEQQRKKNGPLPIIAFRSGGRGYCNIVVDRSLIEVKTVNLSIPRDRVNIHQEPVIQSVIEVFSIPANKFYETLLVPPGVKGIRDELVSSLEITAQTGAGLPFKATVSFVPSK</sequence>
<gene>
    <name evidence="1" type="ORF">COW97_01630</name>
</gene>
<accession>A0A2H0C2M7</accession>
<dbReference type="Proteomes" id="UP000229699">
    <property type="component" value="Unassembled WGS sequence"/>
</dbReference>